<organism evidence="3 4">
    <name type="scientific">Variovorax defluvii</name>
    <dbReference type="NCBI Taxonomy" id="913761"/>
    <lineage>
        <taxon>Bacteria</taxon>
        <taxon>Pseudomonadati</taxon>
        <taxon>Pseudomonadota</taxon>
        <taxon>Betaproteobacteria</taxon>
        <taxon>Burkholderiales</taxon>
        <taxon>Comamonadaceae</taxon>
        <taxon>Variovorax</taxon>
    </lineage>
</organism>
<comment type="caution">
    <text evidence="3">The sequence shown here is derived from an EMBL/GenBank/DDBJ whole genome shotgun (WGS) entry which is preliminary data.</text>
</comment>
<dbReference type="InterPro" id="IPR050267">
    <property type="entry name" value="Anti-sigma-factor_SerPK"/>
</dbReference>
<evidence type="ECO:0000313" key="4">
    <source>
        <dbReference type="Proteomes" id="UP001500975"/>
    </source>
</evidence>
<evidence type="ECO:0000313" key="3">
    <source>
        <dbReference type="EMBL" id="GAA4348912.1"/>
    </source>
</evidence>
<dbReference type="Pfam" id="PF13581">
    <property type="entry name" value="HATPase_c_2"/>
    <property type="match status" value="1"/>
</dbReference>
<keyword evidence="1" id="KW-0808">Transferase</keyword>
<dbReference type="Proteomes" id="UP001500975">
    <property type="component" value="Unassembled WGS sequence"/>
</dbReference>
<dbReference type="InterPro" id="IPR036890">
    <property type="entry name" value="HATPase_C_sf"/>
</dbReference>
<protein>
    <recommendedName>
        <fullName evidence="2">Histidine kinase/HSP90-like ATPase domain-containing protein</fullName>
    </recommendedName>
</protein>
<dbReference type="CDD" id="cd16936">
    <property type="entry name" value="HATPase_RsbW-like"/>
    <property type="match status" value="1"/>
</dbReference>
<sequence>MAGGGGERRDCLTVGRELRDLSRVTAWVHHWAEREHLPSRVVSNLDLCSTEVVTNIMNHARSDGEQHILLRLGWQGEDVALEVEDEGGEFDPRLVPPPAPVTSIHDARIGGWGIPIVRRFSDGLHYRHQDGRNCLTLLFRAAAQQPP</sequence>
<accession>A0ABP8I0S9</accession>
<dbReference type="Gene3D" id="3.30.565.10">
    <property type="entry name" value="Histidine kinase-like ATPase, C-terminal domain"/>
    <property type="match status" value="1"/>
</dbReference>
<gene>
    <name evidence="3" type="ORF">GCM10023165_35150</name>
</gene>
<dbReference type="PANTHER" id="PTHR35526">
    <property type="entry name" value="ANTI-SIGMA-F FACTOR RSBW-RELATED"/>
    <property type="match status" value="1"/>
</dbReference>
<feature type="domain" description="Histidine kinase/HSP90-like ATPase" evidence="2">
    <location>
        <begin position="17"/>
        <end position="137"/>
    </location>
</feature>
<reference evidence="4" key="1">
    <citation type="journal article" date="2019" name="Int. J. Syst. Evol. Microbiol.">
        <title>The Global Catalogue of Microorganisms (GCM) 10K type strain sequencing project: providing services to taxonomists for standard genome sequencing and annotation.</title>
        <authorList>
            <consortium name="The Broad Institute Genomics Platform"/>
            <consortium name="The Broad Institute Genome Sequencing Center for Infectious Disease"/>
            <person name="Wu L."/>
            <person name="Ma J."/>
        </authorList>
    </citation>
    <scope>NUCLEOTIDE SEQUENCE [LARGE SCALE GENOMIC DNA]</scope>
    <source>
        <strain evidence="4">JCM 17804</strain>
    </source>
</reference>
<dbReference type="InterPro" id="IPR003594">
    <property type="entry name" value="HATPase_dom"/>
</dbReference>
<dbReference type="EMBL" id="BAABGJ010000058">
    <property type="protein sequence ID" value="GAA4348912.1"/>
    <property type="molecule type" value="Genomic_DNA"/>
</dbReference>
<keyword evidence="4" id="KW-1185">Reference proteome</keyword>
<keyword evidence="1" id="KW-0418">Kinase</keyword>
<dbReference type="RefSeq" id="WP_345539528.1">
    <property type="nucleotide sequence ID" value="NZ_BAABGJ010000058.1"/>
</dbReference>
<dbReference type="SUPFAM" id="SSF55874">
    <property type="entry name" value="ATPase domain of HSP90 chaperone/DNA topoisomerase II/histidine kinase"/>
    <property type="match status" value="1"/>
</dbReference>
<proteinExistence type="predicted"/>
<evidence type="ECO:0000259" key="2">
    <source>
        <dbReference type="Pfam" id="PF13581"/>
    </source>
</evidence>
<name>A0ABP8I0S9_9BURK</name>
<evidence type="ECO:0000256" key="1">
    <source>
        <dbReference type="ARBA" id="ARBA00022527"/>
    </source>
</evidence>
<keyword evidence="1" id="KW-0723">Serine/threonine-protein kinase</keyword>